<dbReference type="EMBL" id="WUIY01000029">
    <property type="protein sequence ID" value="MXI74352.1"/>
    <property type="molecule type" value="Genomic_DNA"/>
</dbReference>
<evidence type="ECO:0000259" key="3">
    <source>
        <dbReference type="PROSITE" id="PS51688"/>
    </source>
</evidence>
<name>A0A6N8QVY1_ECOLX</name>
<gene>
    <name evidence="4" type="ORF">GRW05_08700</name>
</gene>
<proteinExistence type="predicted"/>
<evidence type="ECO:0000313" key="4">
    <source>
        <dbReference type="EMBL" id="MXI74352.1"/>
    </source>
</evidence>
<evidence type="ECO:0000256" key="2">
    <source>
        <dbReference type="SAM" id="MobiDB-lite"/>
    </source>
</evidence>
<dbReference type="InterPro" id="IPR048390">
    <property type="entry name" value="Gp34_trimer"/>
</dbReference>
<dbReference type="Pfam" id="PF13884">
    <property type="entry name" value="Peptidase_S74"/>
    <property type="match status" value="1"/>
</dbReference>
<feature type="region of interest" description="Disordered" evidence="2">
    <location>
        <begin position="1"/>
        <end position="20"/>
    </location>
</feature>
<sequence>MQSIQFKRTQTAGKKPTPEQLSQGEIALQLADHVIYTKDKNNNVVQISVSPEKHAELNTKVDNNKTSTDRVIASNKQEAANNLASAKAELNQTITTKDTATNKRIDATNTTVSNLTQTVTANKTDADTKINNLTGTVSANKTAIERTVAANKSDADSKHAALTKTVTDNNTAINNKVNTTNTNVSNLTKTVTANKTDADNKISSLTSTVAANKTAIEKTVSDNKKDADTKITNLTGTVNSNHTAINNKVDQNKSSTDAAIAAANKRIDGIEGSNDALYIKKNTNTKHGGYLLSKTANYLEDQTSRDLNYFGAFRTNGQDGLMDLTLNVPHSSGKAHGRGFTFRYASGGSRVETYGFDREGQKNFSYKMYHEGDKPTPGEIGAYTKAEVDKMFVKNVVMSVPNSSENVSAYFKLATATIPQNGRSVFFRIHGGNGYNVTAYDQVDVVEILLRSGNDRPKGLNVIAYRRNTNKDFEVFAVNTSGDNYDIYVKYQRYTDNVIVEYGKSVYVSLTVYDTPEATLIKPSVGVIGGRNVTLFNTENKRGVLSFDDNTQNSYDIVHLSNDKGTGRKYIRKFRSNYNEMIWHETVQGSSYRLATGSTDAQEIMTIESSSSIAGTHKGNIISGRMLLNGGSNAITLRRPAGQSNHIAFQDNRTGDITRQGWIGYANADTNVFEWYSDVGGTSIRHHIDGQIELATGKTKRVYTNAQFISMNSDAYRMIYGNYGAFWRNDGGKVYLLSTAENDKLGGWNGNRPFIYDLANGKVTLGGDGNEGALILERDSRAARFSNNVFLEKGLLTFSAGGNQSMDSFTINHWGNSNANRYNVLQFQDTSGTHFTTERNGSGGLLAHFRGDLTTEGKLTWGKGTATSSFNIRAWGNSDSRKQVFECVDESGWHWYTQRPGGPGTTAIEFAINGTVKPQAIHTGGNITLNGADIEFRRTGNKHIWFRDPTGLELGLMYSDDAGVIRFRGQKQAQTWKLADKMIHLESGSVGGSDKGLIRGNVSGGSWSSWRDRASGLQVDCPQSTDSAHNIWKATHWGKYHIAAMGVHVPSGTIGNALVRLHVNDTNFDFNAAGDFTAGRNGSFNDVYIRSDSRLKINKEELQDGALEKVNSLKVYTYDKVKSLSDDTVIKREVGIIAQDLEEVLPEAVGIQSTEDPENPEAIKTISNSAVNALIIKAIQEMDAKYQAKIEALTKEIAELKATK</sequence>
<comment type="caution">
    <text evidence="4">The sequence shown here is derived from an EMBL/GenBank/DDBJ whole genome shotgun (WGS) entry which is preliminary data.</text>
</comment>
<keyword evidence="1" id="KW-0175">Coiled coil</keyword>
<feature type="compositionally biased region" description="Polar residues" evidence="2">
    <location>
        <begin position="1"/>
        <end position="12"/>
    </location>
</feature>
<accession>A0A6N8QVY1</accession>
<dbReference type="PROSITE" id="PS51688">
    <property type="entry name" value="ICA"/>
    <property type="match status" value="1"/>
</dbReference>
<dbReference type="Pfam" id="PF21446">
    <property type="entry name" value="Gp34_trimer"/>
    <property type="match status" value="1"/>
</dbReference>
<dbReference type="AlphaFoldDB" id="A0A6N8QVY1"/>
<dbReference type="Proteomes" id="UP000436141">
    <property type="component" value="Unassembled WGS sequence"/>
</dbReference>
<dbReference type="InterPro" id="IPR030392">
    <property type="entry name" value="S74_ICA"/>
</dbReference>
<feature type="coiled-coil region" evidence="1">
    <location>
        <begin position="1176"/>
        <end position="1203"/>
    </location>
</feature>
<protein>
    <submittedName>
        <fullName evidence="4">Tail fiber domain-containing protein</fullName>
    </submittedName>
</protein>
<evidence type="ECO:0000256" key="1">
    <source>
        <dbReference type="SAM" id="Coils"/>
    </source>
</evidence>
<feature type="domain" description="Peptidase S74" evidence="3">
    <location>
        <begin position="1091"/>
        <end position="1197"/>
    </location>
</feature>
<reference evidence="4 5" key="1">
    <citation type="submission" date="2019-12" db="EMBL/GenBank/DDBJ databases">
        <title>Enteriobacteria Tanzani isolates_10434.</title>
        <authorList>
            <person name="Subbiah M."/>
            <person name="Call D."/>
        </authorList>
    </citation>
    <scope>NUCLEOTIDE SEQUENCE [LARGE SCALE GENOMIC DNA]</scope>
    <source>
        <strain evidence="4 5">10434wD1</strain>
    </source>
</reference>
<organism evidence="4 5">
    <name type="scientific">Escherichia coli</name>
    <dbReference type="NCBI Taxonomy" id="562"/>
    <lineage>
        <taxon>Bacteria</taxon>
        <taxon>Pseudomonadati</taxon>
        <taxon>Pseudomonadota</taxon>
        <taxon>Gammaproteobacteria</taxon>
        <taxon>Enterobacterales</taxon>
        <taxon>Enterobacteriaceae</taxon>
        <taxon>Escherichia</taxon>
    </lineage>
</organism>
<evidence type="ECO:0000313" key="5">
    <source>
        <dbReference type="Proteomes" id="UP000436141"/>
    </source>
</evidence>